<sequence>MPLCYCNANLCDSRRGYLWNLGNNEIDNQTGSQARSLRDPEQTQLDLSSGDSNSNIFQSQKPTNVNVNPSNTQKILDNNNTMESRSTTVSKASLNTEDDFDVNEYFARLHGTRYVSAPINSAVKETENLTTVEENLEEINLNEPDKTGTEEFQHSLTADIAQNFSQLPTVLPQVASAVFSSFSNMLNMKSREHTPDVVKPVPDYSEQIQRTQDVGVPLMSVPDVVKEVAPPPKKPPLGTASNYRITTKKKMYAQIPGLSSADMSQNISTNQPMGHVNVPSYFTPETSQYSDINTSTQIHDNKNENTLELTDIGRNVDHTVTTQFGPNNNMPQYPSNYPDKNQSTYEQKTTIDDLAASMEKINKWESIETVPKNPTATFTMQPNEYIPPQSVLPQANMSVIPPPPMFSNQPKADQNSVRSVLPPSIARRISANNPVIKPQAPLSTPLQNIFVPSDIMQSQTEFVSSTNYPGIIQEKPDKSFGIDPKMQNPEPYKSSTIISQERDKSFIIEPKIHQSEPYLASTTNYPGITQEKPEKSFIIDPKIQSANANLTTSNIIKPATYGSNISIFVSKEIPQESILENIKGHSPIEIPQNISSPADLAVKQLSQMNLDPPITNLADELLSEKLNRPFNSESLPPPPKFYNQSAVSDLNSGQNISSVNKSLFEPNVAASEPIKNIPEPPKVSSNNFRMTKKKPQYYSGPIEGFGSISNNIKPTVYPEQANTFQGSLYTPQLPAQQFSNDSGINSASVQSTDPFAATGLAGNVGVYQQFDNPQPQAQSHVQPEYNTAFDLSRQTTEYFESPSQESKGFGIIGSLKSKLSSIDLNKIQNSVTTFFDPAYNYTKMDATNQENVYGSFPLEKTSEVHDNSNLEIYVPTAEPASQSFGYQLPGNSISNTSSNIQQIPYNYFQDQTSASTSSDKLVHTYNTTEPNQKDTSPWAVDSTYGSSKNEEGFKAVGTKINKNFTMQEKETSKSNNELSSFTQIFANANTDTNSNVNFEPYKTQVSESNLCDSSIFSDSRFQANIPMQHLFAPPHAKIEDKTLKHFNPGEASTTKIPECFPTNKKDESSKDEQNKPEITNNVSNVINTEVSYIIAPIASEPQVPKWDNIGFKYFESSSNLPSDSTFDSQATAIVNKELAQTDVFVDSKAHQGFIFDQNAADFFDSPLSTENKVIETVLETVLKEEENDHDLSICETCREVNKPEEKEVENLTDQLIENIIAPIQLSNPVEVPFTGNDNPDVNRTDFEPNQCAEISHITEETIETIQEHAVTDLMDDFKNSSAMPKNYGWLIEETALSGNNVLLEHDYTLQTDNTTSGLFQNNSMTIEEIPTNASDEIKAEYKNSFDEPLTVFPRQMSIPSAPPAEEDSKSDESGLDVHSIEQDATKDFPIYDDNVIEPSETDDDKIEFREREKSSEESIPESDTFTNRIERYKKMEETLDHSHEVLKTTESSSIYEVATSTSPSTTIASYFDTGNYAVENFYRNSLTSQSVSNLNVAQSQNPMTIMRAPPGFESLYPKQFYIVPNENYNAFATPDVNSSQKSVTYVLPDSNVYFDLAKPESSCLTYSYVPPTETNVKPASIMTEESTNETNIEPKDILTTDTTENDIKLPDFATVFGTINKDHQENIEEASSNLSNTETTTKAISELTETNRSVSSSSDSKNVEPEPTRNRESPDVYDFSRLSSYFTSPSQTDPSKSFFELSQSENHYRQEKTSTSTSKSDKLNIPHEKYVSSMNLIKDLTSPSNITSIPKEQIVRTVNYFTVLYDNDSFNHNKKESKTSIPLDVTDSDINIDITPVSNTECNQVDIIETCKHCCSIESGLFRDINVENLNNLGNNNFKIRQFMNKDSSELKKDVNMEAKKEATGDRSFTVNFDNITIEDEKGENVAMMTENRSSGEYSPVKHHWFYRMDSEGKSLWKGFSTVDSTALENAFVSPELSETTLVPTDGGRYDVNVVGRLRVPVYWSGNPTNVMRCSWFYKGTTDARYVPYSELVAEKLEEEYKHGIITGEWHRRLILPNGELVVMHGPSVMVHFLQTSTDDTFSSSSRLSYRKRVYRSPSTSYMNPCEIGHNDHLVLFVHGAGQNRYANNNQTTTRPRVVRRGVAESEIEDTEPGQVDHLLLLCHGVGSACDMRFRPVEEVVDDFRTTSLQLIQSHYKNSYESGVVGRIEVLPISWHSTLHSGENGVDKRLAQITLDSIPRLRNFTNDTVLDVLFYTSPVYCQTIIDTVCKELNRIYSLFKSRNPTFTGGVSLGGHSLGSVILYDLLCHQKPLDEMCSDKKYVNGKAGTGQPTVKYPRLEFKPDALYALGSPIELKDTMARVGADIKQKLIESIRSTWSSMWKTQPPNDRQLEKVVEEEMEKEQLAEDNKEETVNDTTEVTKDMLGELNKGCRIDYVLQEAPFEMINEYLFAMSSHVGYWESEDTMLLMLREVYSDRGVRPDGCVPQNTMTMDRMRFENSSDIGKDYPSTSRGGI</sequence>
<dbReference type="Pfam" id="PF23464">
    <property type="entry name" value="WWE_3"/>
    <property type="match status" value="1"/>
</dbReference>
<dbReference type="InterPro" id="IPR004170">
    <property type="entry name" value="WWE_dom"/>
</dbReference>
<evidence type="ECO:0000313" key="6">
    <source>
        <dbReference type="EMBL" id="KPJ20525.1"/>
    </source>
</evidence>
<dbReference type="PANTHER" id="PTHR23509:SF10">
    <property type="entry name" value="LD21067P"/>
    <property type="match status" value="1"/>
</dbReference>
<dbReference type="InterPro" id="IPR057825">
    <property type="entry name" value="WWE_SEC23-DDH2"/>
</dbReference>
<dbReference type="STRING" id="76193.A0A0N1PJI0"/>
<dbReference type="InParanoid" id="A0A0N1PJI0"/>
<evidence type="ECO:0000256" key="3">
    <source>
        <dbReference type="SAM" id="MobiDB-lite"/>
    </source>
</evidence>
<keyword evidence="7" id="KW-1185">Reference proteome</keyword>
<feature type="region of interest" description="Disordered" evidence="3">
    <location>
        <begin position="43"/>
        <end position="63"/>
    </location>
</feature>
<dbReference type="InterPro" id="IPR004177">
    <property type="entry name" value="DDHD_dom"/>
</dbReference>
<feature type="region of interest" description="Disordered" evidence="3">
    <location>
        <begin position="1048"/>
        <end position="1077"/>
    </location>
</feature>
<dbReference type="SMART" id="SM01127">
    <property type="entry name" value="DDHD"/>
    <property type="match status" value="1"/>
</dbReference>
<evidence type="ECO:0000259" key="4">
    <source>
        <dbReference type="PROSITE" id="PS50918"/>
    </source>
</evidence>
<feature type="compositionally biased region" description="Polar residues" evidence="3">
    <location>
        <begin position="926"/>
        <end position="935"/>
    </location>
</feature>
<dbReference type="FunCoup" id="A0A0N1PJI0">
    <property type="interactions" value="31"/>
</dbReference>
<dbReference type="PROSITE" id="PS50918">
    <property type="entry name" value="WWE"/>
    <property type="match status" value="1"/>
</dbReference>
<dbReference type="Proteomes" id="UP000053240">
    <property type="component" value="Unassembled WGS sequence"/>
</dbReference>
<dbReference type="EMBL" id="KQ459632">
    <property type="protein sequence ID" value="KPJ20525.1"/>
    <property type="molecule type" value="Genomic_DNA"/>
</dbReference>
<feature type="region of interest" description="Disordered" evidence="3">
    <location>
        <begin position="1354"/>
        <end position="1427"/>
    </location>
</feature>
<feature type="region of interest" description="Disordered" evidence="3">
    <location>
        <begin position="1647"/>
        <end position="1676"/>
    </location>
</feature>
<feature type="region of interest" description="Disordered" evidence="3">
    <location>
        <begin position="926"/>
        <end position="950"/>
    </location>
</feature>
<dbReference type="GO" id="GO:0046872">
    <property type="term" value="F:metal ion binding"/>
    <property type="evidence" value="ECO:0007669"/>
    <property type="project" value="InterPro"/>
</dbReference>
<feature type="compositionally biased region" description="Basic and acidic residues" evidence="3">
    <location>
        <begin position="1063"/>
        <end position="1075"/>
    </location>
</feature>
<feature type="domain" description="WWE" evidence="4">
    <location>
        <begin position="1891"/>
        <end position="1973"/>
    </location>
</feature>
<reference evidence="6 7" key="1">
    <citation type="journal article" date="2015" name="Nat. Commun.">
        <title>Outbred genome sequencing and CRISPR/Cas9 gene editing in butterflies.</title>
        <authorList>
            <person name="Li X."/>
            <person name="Fan D."/>
            <person name="Zhang W."/>
            <person name="Liu G."/>
            <person name="Zhang L."/>
            <person name="Zhao L."/>
            <person name="Fang X."/>
            <person name="Chen L."/>
            <person name="Dong Y."/>
            <person name="Chen Y."/>
            <person name="Ding Y."/>
            <person name="Zhao R."/>
            <person name="Feng M."/>
            <person name="Zhu Y."/>
            <person name="Feng Y."/>
            <person name="Jiang X."/>
            <person name="Zhu D."/>
            <person name="Xiang H."/>
            <person name="Feng X."/>
            <person name="Li S."/>
            <person name="Wang J."/>
            <person name="Zhang G."/>
            <person name="Kronforst M.R."/>
            <person name="Wang W."/>
        </authorList>
    </citation>
    <scope>NUCLEOTIDE SEQUENCE [LARGE SCALE GENOMIC DNA]</scope>
    <source>
        <strain evidence="6">Ya'a_city_454_Pm</strain>
        <tissue evidence="6">Whole body</tissue>
    </source>
</reference>
<feature type="coiled-coil region" evidence="2">
    <location>
        <begin position="2347"/>
        <end position="2375"/>
    </location>
</feature>
<evidence type="ECO:0000256" key="2">
    <source>
        <dbReference type="SAM" id="Coils"/>
    </source>
</evidence>
<keyword evidence="2" id="KW-0175">Coiled coil</keyword>
<evidence type="ECO:0000256" key="1">
    <source>
        <dbReference type="ARBA" id="ARBA00038464"/>
    </source>
</evidence>
<accession>A0A0N1PJI0</accession>
<evidence type="ECO:0000259" key="5">
    <source>
        <dbReference type="PROSITE" id="PS51043"/>
    </source>
</evidence>
<dbReference type="InterPro" id="IPR058055">
    <property type="entry name" value="PA-PLA1"/>
</dbReference>
<dbReference type="Pfam" id="PF02862">
    <property type="entry name" value="DDHD"/>
    <property type="match status" value="1"/>
</dbReference>
<name>A0A0N1PJI0_PAPMA</name>
<feature type="compositionally biased region" description="Basic and acidic residues" evidence="3">
    <location>
        <begin position="1406"/>
        <end position="1416"/>
    </location>
</feature>
<feature type="compositionally biased region" description="Basic and acidic residues" evidence="3">
    <location>
        <begin position="1661"/>
        <end position="1674"/>
    </location>
</feature>
<comment type="similarity">
    <text evidence="1">Belongs to the PA-PLA1 family.</text>
</comment>
<dbReference type="GO" id="GO:0004620">
    <property type="term" value="F:phospholipase activity"/>
    <property type="evidence" value="ECO:0007669"/>
    <property type="project" value="TreeGrafter"/>
</dbReference>
<organism evidence="6 7">
    <name type="scientific">Papilio machaon</name>
    <name type="common">Old World swallowtail butterfly</name>
    <dbReference type="NCBI Taxonomy" id="76193"/>
    <lineage>
        <taxon>Eukaryota</taxon>
        <taxon>Metazoa</taxon>
        <taxon>Ecdysozoa</taxon>
        <taxon>Arthropoda</taxon>
        <taxon>Hexapoda</taxon>
        <taxon>Insecta</taxon>
        <taxon>Pterygota</taxon>
        <taxon>Neoptera</taxon>
        <taxon>Endopterygota</taxon>
        <taxon>Lepidoptera</taxon>
        <taxon>Glossata</taxon>
        <taxon>Ditrysia</taxon>
        <taxon>Papilionoidea</taxon>
        <taxon>Papilionidae</taxon>
        <taxon>Papilioninae</taxon>
        <taxon>Papilio</taxon>
    </lineage>
</organism>
<proteinExistence type="inferred from homology"/>
<dbReference type="GO" id="GO:0030134">
    <property type="term" value="C:COPII-coated ER to Golgi transport vesicle"/>
    <property type="evidence" value="ECO:0007669"/>
    <property type="project" value="TreeGrafter"/>
</dbReference>
<gene>
    <name evidence="6" type="ORF">RR48_01142</name>
</gene>
<evidence type="ECO:0000313" key="7">
    <source>
        <dbReference type="Proteomes" id="UP000053240"/>
    </source>
</evidence>
<protein>
    <submittedName>
        <fullName evidence="6">SEC23-interacting protein</fullName>
    </submittedName>
</protein>
<dbReference type="PROSITE" id="PS51043">
    <property type="entry name" value="DDHD"/>
    <property type="match status" value="1"/>
</dbReference>
<dbReference type="PANTHER" id="PTHR23509">
    <property type="entry name" value="PA-PL1 PHOSPHOLIPASE FAMILY"/>
    <property type="match status" value="1"/>
</dbReference>
<feature type="domain" description="DDHD" evidence="5">
    <location>
        <begin position="2298"/>
        <end position="2434"/>
    </location>
</feature>